<feature type="domain" description="Sodium/calcium exchanger membrane region" evidence="10">
    <location>
        <begin position="13"/>
        <end position="163"/>
    </location>
</feature>
<keyword evidence="7 9" id="KW-0406">Ion transport</keyword>
<keyword evidence="9" id="KW-0050">Antiport</keyword>
<keyword evidence="5 9" id="KW-0106">Calcium</keyword>
<dbReference type="GO" id="GO:0012505">
    <property type="term" value="C:endomembrane system"/>
    <property type="evidence" value="ECO:0007669"/>
    <property type="project" value="UniProtKB-SubCell"/>
</dbReference>
<evidence type="ECO:0000256" key="8">
    <source>
        <dbReference type="ARBA" id="ARBA00023136"/>
    </source>
</evidence>
<keyword evidence="8 9" id="KW-0472">Membrane</keyword>
<dbReference type="GO" id="GO:0006874">
    <property type="term" value="P:intracellular calcium ion homeostasis"/>
    <property type="evidence" value="ECO:0007669"/>
    <property type="project" value="TreeGrafter"/>
</dbReference>
<evidence type="ECO:0000256" key="2">
    <source>
        <dbReference type="ARBA" id="ARBA00022448"/>
    </source>
</evidence>
<dbReference type="NCBIfam" id="TIGR00378">
    <property type="entry name" value="cax"/>
    <property type="match status" value="1"/>
</dbReference>
<keyword evidence="3 9" id="KW-0109">Calcium transport</keyword>
<evidence type="ECO:0000256" key="9">
    <source>
        <dbReference type="RuleBase" id="RU365028"/>
    </source>
</evidence>
<evidence type="ECO:0000313" key="11">
    <source>
        <dbReference type="EMBL" id="MCM1990392.1"/>
    </source>
</evidence>
<comment type="caution">
    <text evidence="9">Lacks conserved residue(s) required for the propagation of feature annotation.</text>
</comment>
<feature type="transmembrane region" description="Helical" evidence="9">
    <location>
        <begin position="147"/>
        <end position="166"/>
    </location>
</feature>
<proteinExistence type="inferred from homology"/>
<name>A0A9J6P479_9CLOT</name>
<dbReference type="Gene3D" id="1.20.1420.30">
    <property type="entry name" value="NCX, central ion-binding region"/>
    <property type="match status" value="1"/>
</dbReference>
<organism evidence="11 12">
    <name type="scientific">Oceanirhabdus seepicola</name>
    <dbReference type="NCBI Taxonomy" id="2828781"/>
    <lineage>
        <taxon>Bacteria</taxon>
        <taxon>Bacillati</taxon>
        <taxon>Bacillota</taxon>
        <taxon>Clostridia</taxon>
        <taxon>Eubacteriales</taxon>
        <taxon>Clostridiaceae</taxon>
        <taxon>Oceanirhabdus</taxon>
    </lineage>
</organism>
<dbReference type="Proteomes" id="UP001056429">
    <property type="component" value="Unassembled WGS sequence"/>
</dbReference>
<dbReference type="InterPro" id="IPR004837">
    <property type="entry name" value="NaCa_Exmemb"/>
</dbReference>
<feature type="transmembrane region" description="Helical" evidence="9">
    <location>
        <begin position="75"/>
        <end position="94"/>
    </location>
</feature>
<evidence type="ECO:0000256" key="5">
    <source>
        <dbReference type="ARBA" id="ARBA00022837"/>
    </source>
</evidence>
<dbReference type="PANTHER" id="PTHR31503:SF22">
    <property type="entry name" value="VACUOLAR CALCIUM ION TRANSPORTER"/>
    <property type="match status" value="1"/>
</dbReference>
<dbReference type="InterPro" id="IPR044880">
    <property type="entry name" value="NCX_ion-bd_dom_sf"/>
</dbReference>
<gene>
    <name evidence="11" type="primary">cax</name>
    <name evidence="11" type="ORF">KDK92_11655</name>
</gene>
<reference evidence="11" key="2">
    <citation type="submission" date="2021-04" db="EMBL/GenBank/DDBJ databases">
        <authorList>
            <person name="Dong X."/>
        </authorList>
    </citation>
    <scope>NUCLEOTIDE SEQUENCE</scope>
    <source>
        <strain evidence="11">ZWT</strain>
    </source>
</reference>
<reference evidence="11" key="1">
    <citation type="journal article" date="2021" name="mSystems">
        <title>Bacteria and Archaea Synergistically Convert Glycine Betaine to Biogenic Methane in the Formosa Cold Seep of the South China Sea.</title>
        <authorList>
            <person name="Li L."/>
            <person name="Zhang W."/>
            <person name="Zhang S."/>
            <person name="Song L."/>
            <person name="Sun Q."/>
            <person name="Zhang H."/>
            <person name="Xiang H."/>
            <person name="Dong X."/>
        </authorList>
    </citation>
    <scope>NUCLEOTIDE SEQUENCE</scope>
    <source>
        <strain evidence="11">ZWT</strain>
    </source>
</reference>
<keyword evidence="6 9" id="KW-1133">Transmembrane helix</keyword>
<feature type="transmembrane region" description="Helical" evidence="9">
    <location>
        <begin position="187"/>
        <end position="205"/>
    </location>
</feature>
<evidence type="ECO:0000259" key="10">
    <source>
        <dbReference type="Pfam" id="PF01699"/>
    </source>
</evidence>
<feature type="transmembrane region" description="Helical" evidence="9">
    <location>
        <begin position="315"/>
        <end position="335"/>
    </location>
</feature>
<evidence type="ECO:0000256" key="7">
    <source>
        <dbReference type="ARBA" id="ARBA00023065"/>
    </source>
</evidence>
<evidence type="ECO:0000256" key="3">
    <source>
        <dbReference type="ARBA" id="ARBA00022568"/>
    </source>
</evidence>
<dbReference type="GO" id="GO:0015369">
    <property type="term" value="F:calcium:proton antiporter activity"/>
    <property type="evidence" value="ECO:0007669"/>
    <property type="project" value="UniProtKB-UniRule"/>
</dbReference>
<dbReference type="Pfam" id="PF01699">
    <property type="entry name" value="Na_Ca_ex"/>
    <property type="match status" value="2"/>
</dbReference>
<keyword evidence="12" id="KW-1185">Reference proteome</keyword>
<comment type="function">
    <text evidence="9">Ca(+)/H(+) antiporter that extrudes calcium in exchange for external protons.</text>
</comment>
<evidence type="ECO:0000313" key="12">
    <source>
        <dbReference type="Proteomes" id="UP001056429"/>
    </source>
</evidence>
<feature type="transmembrane region" description="Helical" evidence="9">
    <location>
        <begin position="39"/>
        <end position="63"/>
    </location>
</feature>
<evidence type="ECO:0000256" key="4">
    <source>
        <dbReference type="ARBA" id="ARBA00022692"/>
    </source>
</evidence>
<dbReference type="AlphaFoldDB" id="A0A9J6P479"/>
<evidence type="ECO:0000256" key="6">
    <source>
        <dbReference type="ARBA" id="ARBA00022989"/>
    </source>
</evidence>
<comment type="subcellular location">
    <subcellularLocation>
        <location evidence="1">Endomembrane system</location>
        <topology evidence="1">Multi-pass membrane protein</topology>
    </subcellularLocation>
</comment>
<protein>
    <recommendedName>
        <fullName evidence="9">Ca(2+)/H(+) antiporter</fullName>
    </recommendedName>
</protein>
<sequence length="336" mass="36863">MSLIFLSIQNITGVIFYSILIIVLAFLLGKSTNNLSDMLGYKIGGLIGATLGNLPELIMGIWALRYGMIHMARGALMGSIISNMLLGLGIAVVLGGVKYKEQRFNKIIARTNFNMLFMAMIFLGILAALKGYGNISLNIEQSISTQVAMVMLGVYLLGLVFSLITHRNNFVLSEDGEQIEKSPKGNILKMIIKLFLISISLYFVSEKLIGNLKIVVESYNISEGFMGIILIPLLGNIGENTSAIMGALRNKVNLSLETAIGSSIQMALFVTPIMVIVSVFIGINLTLFFSVFHVIMIGAAVGISYFVFQDGKTYWFEGIILISTYIIITLAYYYLP</sequence>
<keyword evidence="2 9" id="KW-0813">Transport</keyword>
<comment type="caution">
    <text evidence="11">The sequence shown here is derived from an EMBL/GenBank/DDBJ whole genome shotgun (WGS) entry which is preliminary data.</text>
</comment>
<dbReference type="RefSeq" id="WP_250859429.1">
    <property type="nucleotide sequence ID" value="NZ_JAGSOJ010000002.1"/>
</dbReference>
<feature type="transmembrane region" description="Helical" evidence="9">
    <location>
        <begin position="115"/>
        <end position="135"/>
    </location>
</feature>
<feature type="transmembrane region" description="Helical" evidence="9">
    <location>
        <begin position="225"/>
        <end position="248"/>
    </location>
</feature>
<evidence type="ECO:0000256" key="1">
    <source>
        <dbReference type="ARBA" id="ARBA00004127"/>
    </source>
</evidence>
<feature type="domain" description="Sodium/calcium exchanger membrane region" evidence="10">
    <location>
        <begin position="195"/>
        <end position="331"/>
    </location>
</feature>
<keyword evidence="4 9" id="KW-0812">Transmembrane</keyword>
<dbReference type="EMBL" id="JAGSOJ010000002">
    <property type="protein sequence ID" value="MCM1990392.1"/>
    <property type="molecule type" value="Genomic_DNA"/>
</dbReference>
<feature type="transmembrane region" description="Helical" evidence="9">
    <location>
        <begin position="260"/>
        <end position="281"/>
    </location>
</feature>
<dbReference type="PANTHER" id="PTHR31503">
    <property type="entry name" value="VACUOLAR CALCIUM ION TRANSPORTER"/>
    <property type="match status" value="1"/>
</dbReference>
<feature type="transmembrane region" description="Helical" evidence="9">
    <location>
        <begin position="6"/>
        <end position="27"/>
    </location>
</feature>
<comment type="similarity">
    <text evidence="9">Belongs to the Ca(2+):cation antiporter (CaCA) (TC 2.A.19) family.</text>
</comment>
<dbReference type="GO" id="GO:0016020">
    <property type="term" value="C:membrane"/>
    <property type="evidence" value="ECO:0007669"/>
    <property type="project" value="InterPro"/>
</dbReference>
<dbReference type="InterPro" id="IPR004798">
    <property type="entry name" value="CAX-like"/>
</dbReference>
<accession>A0A9J6P479</accession>
<dbReference type="InterPro" id="IPR004713">
    <property type="entry name" value="CaH_exchang"/>
</dbReference>
<feature type="transmembrane region" description="Helical" evidence="9">
    <location>
        <begin position="287"/>
        <end position="308"/>
    </location>
</feature>